<organism evidence="1">
    <name type="scientific">Ackermannviridae sp. ctClB2</name>
    <dbReference type="NCBI Taxonomy" id="2825752"/>
    <lineage>
        <taxon>Viruses</taxon>
        <taxon>Duplodnaviria</taxon>
        <taxon>Heunggongvirae</taxon>
        <taxon>Uroviricota</taxon>
        <taxon>Caudoviricetes</taxon>
        <taxon>Pantevenvirales</taxon>
        <taxon>Ackermannviridae</taxon>
    </lineage>
</organism>
<reference evidence="1" key="1">
    <citation type="journal article" date="2021" name="Proc. Natl. Acad. Sci. U.S.A.">
        <title>A Catalog of Tens of Thousands of Viruses from Human Metagenomes Reveals Hidden Associations with Chronic Diseases.</title>
        <authorList>
            <person name="Tisza M.J."/>
            <person name="Buck C.B."/>
        </authorList>
    </citation>
    <scope>NUCLEOTIDE SEQUENCE</scope>
    <source>
        <strain evidence="1">CtClB2</strain>
    </source>
</reference>
<protein>
    <submittedName>
        <fullName evidence="1">Uncharacterized protein</fullName>
    </submittedName>
</protein>
<proteinExistence type="predicted"/>
<evidence type="ECO:0000313" key="1">
    <source>
        <dbReference type="EMBL" id="DAE00182.1"/>
    </source>
</evidence>
<accession>A0A8S5NZD7</accession>
<sequence>MRKCKDKRMYEPHVQVLKYILDLDQDPFCSFVLPDCTRNNLINLDRVDYSITGIRVIDETYMWQDIEVDGKLHITSPLYIETITEYNKYLKHISKEMAVNYEIGDLKPVDFKEANRLLQGSDTDIEPLKVYNNGTMSVSCWKITFRDVLRLLFNPKKRYIWMGVKTGQSQPPVWLTTRYPFK</sequence>
<dbReference type="EMBL" id="BK015300">
    <property type="protein sequence ID" value="DAE00182.1"/>
    <property type="molecule type" value="Genomic_DNA"/>
</dbReference>
<name>A0A8S5NZD7_9CAUD</name>